<gene>
    <name evidence="1" type="ORF">DFP80_11110</name>
</gene>
<accession>A0A366J0W5</accession>
<dbReference type="PANTHER" id="PTHR34309:SF1">
    <property type="entry name" value="PROTEIN GLCG"/>
    <property type="match status" value="1"/>
</dbReference>
<dbReference type="Gene3D" id="3.30.450.150">
    <property type="entry name" value="Haem-degrading domain"/>
    <property type="match status" value="1"/>
</dbReference>
<organism evidence="1 2">
    <name type="scientific">Marinomonas rhizomae</name>
    <dbReference type="NCBI Taxonomy" id="491948"/>
    <lineage>
        <taxon>Bacteria</taxon>
        <taxon>Pseudomonadati</taxon>
        <taxon>Pseudomonadota</taxon>
        <taxon>Gammaproteobacteria</taxon>
        <taxon>Oceanospirillales</taxon>
        <taxon>Oceanospirillaceae</taxon>
        <taxon>Marinomonas</taxon>
    </lineage>
</organism>
<dbReference type="PANTHER" id="PTHR34309">
    <property type="entry name" value="SLR1406 PROTEIN"/>
    <property type="match status" value="1"/>
</dbReference>
<dbReference type="InterPro" id="IPR052517">
    <property type="entry name" value="GlcG_carb_metab_protein"/>
</dbReference>
<comment type="caution">
    <text evidence="1">The sequence shown here is derived from an EMBL/GenBank/DDBJ whole genome shotgun (WGS) entry which is preliminary data.</text>
</comment>
<dbReference type="AlphaFoldDB" id="A0A366J0W5"/>
<dbReference type="Proteomes" id="UP000252792">
    <property type="component" value="Unassembled WGS sequence"/>
</dbReference>
<dbReference type="Pfam" id="PF03928">
    <property type="entry name" value="HbpS-like"/>
    <property type="match status" value="1"/>
</dbReference>
<protein>
    <submittedName>
        <fullName evidence="1">Uncharacterized protein GlcG (DUF336 family)</fullName>
    </submittedName>
</protein>
<dbReference type="SUPFAM" id="SSF143744">
    <property type="entry name" value="GlcG-like"/>
    <property type="match status" value="1"/>
</dbReference>
<evidence type="ECO:0000313" key="2">
    <source>
        <dbReference type="Proteomes" id="UP000252792"/>
    </source>
</evidence>
<keyword evidence="2" id="KW-1185">Reference proteome</keyword>
<evidence type="ECO:0000313" key="1">
    <source>
        <dbReference type="EMBL" id="RBP80487.1"/>
    </source>
</evidence>
<sequence>MQDIIRSTKELNHEFAVQLCLAAINHANTFPANIAVVVLTPAGIELSAVRMNQAPLHAVNIARKKAYTAASFHVPSQSWQDKLKHKPDTMSALLREDNFTYLGGGIPVVIENEIVAAIGVSGATEAQDIECAEMAITTLLNSLFLSK</sequence>
<reference evidence="1 2" key="1">
    <citation type="submission" date="2018-06" db="EMBL/GenBank/DDBJ databases">
        <title>Genomic Encyclopedia of Type Strains, Phase III (KMG-III): the genomes of soil and plant-associated and newly described type strains.</title>
        <authorList>
            <person name="Whitman W."/>
        </authorList>
    </citation>
    <scope>NUCLEOTIDE SEQUENCE [LARGE SCALE GENOMIC DNA]</scope>
    <source>
        <strain evidence="1 2">CECT 7377</strain>
    </source>
</reference>
<proteinExistence type="predicted"/>
<dbReference type="InterPro" id="IPR005624">
    <property type="entry name" value="PduO/GlcC-like"/>
</dbReference>
<dbReference type="InterPro" id="IPR038084">
    <property type="entry name" value="PduO/GlcC-like_sf"/>
</dbReference>
<name>A0A366J0W5_9GAMM</name>
<dbReference type="EMBL" id="QNSE01000011">
    <property type="protein sequence ID" value="RBP80487.1"/>
    <property type="molecule type" value="Genomic_DNA"/>
</dbReference>